<dbReference type="AlphaFoldDB" id="A0A0A8YRD3"/>
<organism evidence="1">
    <name type="scientific">Arundo donax</name>
    <name type="common">Giant reed</name>
    <name type="synonym">Donax arundinaceus</name>
    <dbReference type="NCBI Taxonomy" id="35708"/>
    <lineage>
        <taxon>Eukaryota</taxon>
        <taxon>Viridiplantae</taxon>
        <taxon>Streptophyta</taxon>
        <taxon>Embryophyta</taxon>
        <taxon>Tracheophyta</taxon>
        <taxon>Spermatophyta</taxon>
        <taxon>Magnoliopsida</taxon>
        <taxon>Liliopsida</taxon>
        <taxon>Poales</taxon>
        <taxon>Poaceae</taxon>
        <taxon>PACMAD clade</taxon>
        <taxon>Arundinoideae</taxon>
        <taxon>Arundineae</taxon>
        <taxon>Arundo</taxon>
    </lineage>
</organism>
<proteinExistence type="predicted"/>
<reference evidence="1" key="1">
    <citation type="submission" date="2014-09" db="EMBL/GenBank/DDBJ databases">
        <authorList>
            <person name="Magalhaes I.L.F."/>
            <person name="Oliveira U."/>
            <person name="Santos F.R."/>
            <person name="Vidigal T.H.D.A."/>
            <person name="Brescovit A.D."/>
            <person name="Santos A.J."/>
        </authorList>
    </citation>
    <scope>NUCLEOTIDE SEQUENCE</scope>
    <source>
        <tissue evidence="1">Shoot tissue taken approximately 20 cm above the soil surface</tissue>
    </source>
</reference>
<name>A0A0A8YRD3_ARUDO</name>
<reference evidence="1" key="2">
    <citation type="journal article" date="2015" name="Data Brief">
        <title>Shoot transcriptome of the giant reed, Arundo donax.</title>
        <authorList>
            <person name="Barrero R.A."/>
            <person name="Guerrero F.D."/>
            <person name="Moolhuijzen P."/>
            <person name="Goolsby J.A."/>
            <person name="Tidwell J."/>
            <person name="Bellgard S.E."/>
            <person name="Bellgard M.I."/>
        </authorList>
    </citation>
    <scope>NUCLEOTIDE SEQUENCE</scope>
    <source>
        <tissue evidence="1">Shoot tissue taken approximately 20 cm above the soil surface</tissue>
    </source>
</reference>
<protein>
    <submittedName>
        <fullName evidence="1">Uncharacterized protein</fullName>
    </submittedName>
</protein>
<sequence>MQPLLVDVNREAIVFIYSYIPCSEFGQEWDEIYSVPCFNSNTNMQQVFLGKNNDKQPLIALCNPAITQPANWQDFLPWLAEFPIYHHKTEQLRSP</sequence>
<dbReference type="EMBL" id="GBRH01268451">
    <property type="protein sequence ID" value="JAD29444.1"/>
    <property type="molecule type" value="Transcribed_RNA"/>
</dbReference>
<accession>A0A0A8YRD3</accession>
<evidence type="ECO:0000313" key="1">
    <source>
        <dbReference type="EMBL" id="JAD29444.1"/>
    </source>
</evidence>